<evidence type="ECO:0000313" key="11">
    <source>
        <dbReference type="EMBL" id="CAI9276139.1"/>
    </source>
</evidence>
<dbReference type="SUPFAM" id="SSF56112">
    <property type="entry name" value="Protein kinase-like (PK-like)"/>
    <property type="match status" value="1"/>
</dbReference>
<comment type="catalytic activity">
    <reaction evidence="7">
        <text>L-threonyl-[protein] + ATP = O-phospho-L-threonyl-[protein] + ADP + H(+)</text>
        <dbReference type="Rhea" id="RHEA:46608"/>
        <dbReference type="Rhea" id="RHEA-COMP:11060"/>
        <dbReference type="Rhea" id="RHEA-COMP:11605"/>
        <dbReference type="ChEBI" id="CHEBI:15378"/>
        <dbReference type="ChEBI" id="CHEBI:30013"/>
        <dbReference type="ChEBI" id="CHEBI:30616"/>
        <dbReference type="ChEBI" id="CHEBI:61977"/>
        <dbReference type="ChEBI" id="CHEBI:456216"/>
        <dbReference type="EC" id="2.7.11.1"/>
    </reaction>
</comment>
<dbReference type="InterPro" id="IPR001245">
    <property type="entry name" value="Ser-Thr/Tyr_kinase_cat_dom"/>
</dbReference>
<evidence type="ECO:0000256" key="6">
    <source>
        <dbReference type="ARBA" id="ARBA00022840"/>
    </source>
</evidence>
<dbReference type="PROSITE" id="PS50011">
    <property type="entry name" value="PROTEIN_KINASE_DOM"/>
    <property type="match status" value="1"/>
</dbReference>
<name>A0AA35YLK2_LACSI</name>
<evidence type="ECO:0000313" key="12">
    <source>
        <dbReference type="Proteomes" id="UP001177003"/>
    </source>
</evidence>
<keyword evidence="2" id="KW-0723">Serine/threonine-protein kinase</keyword>
<comment type="catalytic activity">
    <reaction evidence="8">
        <text>L-seryl-[protein] + ATP = O-phospho-L-seryl-[protein] + ADP + H(+)</text>
        <dbReference type="Rhea" id="RHEA:17989"/>
        <dbReference type="Rhea" id="RHEA-COMP:9863"/>
        <dbReference type="Rhea" id="RHEA-COMP:11604"/>
        <dbReference type="ChEBI" id="CHEBI:15378"/>
        <dbReference type="ChEBI" id="CHEBI:29999"/>
        <dbReference type="ChEBI" id="CHEBI:30616"/>
        <dbReference type="ChEBI" id="CHEBI:83421"/>
        <dbReference type="ChEBI" id="CHEBI:456216"/>
        <dbReference type="EC" id="2.7.11.1"/>
    </reaction>
</comment>
<dbReference type="GO" id="GO:0004674">
    <property type="term" value="F:protein serine/threonine kinase activity"/>
    <property type="evidence" value="ECO:0007669"/>
    <property type="project" value="UniProtKB-KW"/>
</dbReference>
<sequence>MLLLIGVILLGLFMCDLTAYRKQKRHSPHKPLDKEGGDYFSITSFDGGVVYDDILKATNNFDEAYSIGTGGYALTNIRHRNIVKLCGYCSHARHSFLIYEYLEKGSLGSILCNEILAKELDWLKRVSIVKVVANGLAYMHHDCTPPIIHRDVWIANILLDFDYEY</sequence>
<dbReference type="AlphaFoldDB" id="A0AA35YLK2"/>
<dbReference type="PANTHER" id="PTHR48005">
    <property type="entry name" value="LEUCINE RICH REPEAT KINASE 2"/>
    <property type="match status" value="1"/>
</dbReference>
<dbReference type="InterPro" id="IPR000719">
    <property type="entry name" value="Prot_kinase_dom"/>
</dbReference>
<evidence type="ECO:0000256" key="2">
    <source>
        <dbReference type="ARBA" id="ARBA00022527"/>
    </source>
</evidence>
<keyword evidence="3" id="KW-0808">Transferase</keyword>
<evidence type="ECO:0000256" key="3">
    <source>
        <dbReference type="ARBA" id="ARBA00022679"/>
    </source>
</evidence>
<evidence type="ECO:0000256" key="1">
    <source>
        <dbReference type="ARBA" id="ARBA00012513"/>
    </source>
</evidence>
<dbReference type="InterPro" id="IPR051420">
    <property type="entry name" value="Ser_Thr_Kinases_DiverseReg"/>
</dbReference>
<dbReference type="PANTHER" id="PTHR48005:SF13">
    <property type="entry name" value="SERINE_THREONINE-PROTEIN KINASE DDB_G0278509-RELATED"/>
    <property type="match status" value="1"/>
</dbReference>
<feature type="domain" description="Protein kinase" evidence="10">
    <location>
        <begin position="2"/>
        <end position="165"/>
    </location>
</feature>
<keyword evidence="12" id="KW-1185">Reference proteome</keyword>
<feature type="signal peptide" evidence="9">
    <location>
        <begin position="1"/>
        <end position="19"/>
    </location>
</feature>
<protein>
    <recommendedName>
        <fullName evidence="1">non-specific serine/threonine protein kinase</fullName>
        <ecNumber evidence="1">2.7.11.1</ecNumber>
    </recommendedName>
</protein>
<dbReference type="Proteomes" id="UP001177003">
    <property type="component" value="Chromosome 3"/>
</dbReference>
<keyword evidence="5" id="KW-0418">Kinase</keyword>
<reference evidence="11" key="1">
    <citation type="submission" date="2023-04" db="EMBL/GenBank/DDBJ databases">
        <authorList>
            <person name="Vijverberg K."/>
            <person name="Xiong W."/>
            <person name="Schranz E."/>
        </authorList>
    </citation>
    <scope>NUCLEOTIDE SEQUENCE</scope>
</reference>
<evidence type="ECO:0000256" key="5">
    <source>
        <dbReference type="ARBA" id="ARBA00022777"/>
    </source>
</evidence>
<keyword evidence="6" id="KW-0067">ATP-binding</keyword>
<proteinExistence type="predicted"/>
<evidence type="ECO:0000256" key="8">
    <source>
        <dbReference type="ARBA" id="ARBA00048679"/>
    </source>
</evidence>
<gene>
    <name evidence="11" type="ORF">LSALG_LOCUS16135</name>
</gene>
<dbReference type="InterPro" id="IPR011009">
    <property type="entry name" value="Kinase-like_dom_sf"/>
</dbReference>
<evidence type="ECO:0000256" key="4">
    <source>
        <dbReference type="ARBA" id="ARBA00022741"/>
    </source>
</evidence>
<evidence type="ECO:0000259" key="10">
    <source>
        <dbReference type="PROSITE" id="PS50011"/>
    </source>
</evidence>
<dbReference type="Gene3D" id="1.10.510.10">
    <property type="entry name" value="Transferase(Phosphotransferase) domain 1"/>
    <property type="match status" value="1"/>
</dbReference>
<evidence type="ECO:0000256" key="7">
    <source>
        <dbReference type="ARBA" id="ARBA00047899"/>
    </source>
</evidence>
<keyword evidence="9" id="KW-0732">Signal</keyword>
<dbReference type="EC" id="2.7.11.1" evidence="1"/>
<dbReference type="EMBL" id="OX465079">
    <property type="protein sequence ID" value="CAI9276139.1"/>
    <property type="molecule type" value="Genomic_DNA"/>
</dbReference>
<evidence type="ECO:0000256" key="9">
    <source>
        <dbReference type="SAM" id="SignalP"/>
    </source>
</evidence>
<accession>A0AA35YLK2</accession>
<organism evidence="11 12">
    <name type="scientific">Lactuca saligna</name>
    <name type="common">Willowleaf lettuce</name>
    <dbReference type="NCBI Taxonomy" id="75948"/>
    <lineage>
        <taxon>Eukaryota</taxon>
        <taxon>Viridiplantae</taxon>
        <taxon>Streptophyta</taxon>
        <taxon>Embryophyta</taxon>
        <taxon>Tracheophyta</taxon>
        <taxon>Spermatophyta</taxon>
        <taxon>Magnoliopsida</taxon>
        <taxon>eudicotyledons</taxon>
        <taxon>Gunneridae</taxon>
        <taxon>Pentapetalae</taxon>
        <taxon>asterids</taxon>
        <taxon>campanulids</taxon>
        <taxon>Asterales</taxon>
        <taxon>Asteraceae</taxon>
        <taxon>Cichorioideae</taxon>
        <taxon>Cichorieae</taxon>
        <taxon>Lactucinae</taxon>
        <taxon>Lactuca</taxon>
    </lineage>
</organism>
<feature type="chain" id="PRO_5041434141" description="non-specific serine/threonine protein kinase" evidence="9">
    <location>
        <begin position="20"/>
        <end position="165"/>
    </location>
</feature>
<dbReference type="Pfam" id="PF07714">
    <property type="entry name" value="PK_Tyr_Ser-Thr"/>
    <property type="match status" value="1"/>
</dbReference>
<keyword evidence="4" id="KW-0547">Nucleotide-binding</keyword>
<dbReference type="GO" id="GO:0005524">
    <property type="term" value="F:ATP binding"/>
    <property type="evidence" value="ECO:0007669"/>
    <property type="project" value="UniProtKB-KW"/>
</dbReference>